<evidence type="ECO:0000259" key="4">
    <source>
        <dbReference type="PROSITE" id="PS51898"/>
    </source>
</evidence>
<feature type="domain" description="Tyr recombinase" evidence="4">
    <location>
        <begin position="252"/>
        <end position="423"/>
    </location>
</feature>
<dbReference type="SUPFAM" id="SSF56349">
    <property type="entry name" value="DNA breaking-rejoining enzymes"/>
    <property type="match status" value="1"/>
</dbReference>
<evidence type="ECO:0000313" key="5">
    <source>
        <dbReference type="EMBL" id="MCS0808105.1"/>
    </source>
</evidence>
<proteinExistence type="inferred from homology"/>
<dbReference type="Proteomes" id="UP001206126">
    <property type="component" value="Unassembled WGS sequence"/>
</dbReference>
<keyword evidence="3" id="KW-0233">DNA recombination</keyword>
<dbReference type="Pfam" id="PF00589">
    <property type="entry name" value="Phage_integrase"/>
    <property type="match status" value="1"/>
</dbReference>
<accession>A0ABT2D9Y8</accession>
<dbReference type="EMBL" id="JANUHB010000002">
    <property type="protein sequence ID" value="MCS0808105.1"/>
    <property type="molecule type" value="Genomic_DNA"/>
</dbReference>
<dbReference type="RefSeq" id="WP_258821885.1">
    <property type="nucleotide sequence ID" value="NZ_JANUHB010000002.1"/>
</dbReference>
<name>A0ABT2D9Y8_9BURK</name>
<dbReference type="InterPro" id="IPR025166">
    <property type="entry name" value="Integrase_DNA_bind_dom"/>
</dbReference>
<comment type="similarity">
    <text evidence="1">Belongs to the 'phage' integrase family.</text>
</comment>
<dbReference type="InterPro" id="IPR038488">
    <property type="entry name" value="Integrase_DNA-bd_sf"/>
</dbReference>
<comment type="caution">
    <text evidence="5">The sequence shown here is derived from an EMBL/GenBank/DDBJ whole genome shotgun (WGS) entry which is preliminary data.</text>
</comment>
<dbReference type="InterPro" id="IPR002104">
    <property type="entry name" value="Integrase_catalytic"/>
</dbReference>
<dbReference type="PANTHER" id="PTHR30629:SF6">
    <property type="entry name" value="PROPHAGE INTEGRASE INTA-RELATED"/>
    <property type="match status" value="1"/>
</dbReference>
<dbReference type="PROSITE" id="PS51898">
    <property type="entry name" value="TYR_RECOMBINASE"/>
    <property type="match status" value="1"/>
</dbReference>
<sequence length="450" mass="49514">MAKIKFTAGRVEAFPLLDGQKLSFLWDTGAPGLGLRATPNGGKSYIFQAKLNGEVIRIKIGDPKTWDIAAAQAEARRLKVIIDSGQDPRQVKADVLAAAQAARDAKSAAEAAELAAKSAAAAAALRESITLGDVWPKYVSSRKAKWSAGHLRNHVTLAAPGGETKKRGAGLTVAGPLFPLMSLALVDLGGTTIADWLAKEARDRPTNAAQSYRLLRAFIRWCADMPEYRDMVPADAYSARAVRDVLPKSQSKEGDSLQREQLKMWFDAVRKIRNPVISAYLQALLLTGARREELAALRWEDVDFQWRSLTIHDKVEGVRTIPLTPYVSHLLAALPRRNQWVFSSETAADGKLAEPRIAHTKALAAAGLPHVSLHGLRRSFGTLCEWVEMPSGISAQIMGHKPSALAEKHYRRRPLDLLRKWHDQIEVWILDQGEVMFNPIESGLRVVRAA</sequence>
<evidence type="ECO:0000256" key="1">
    <source>
        <dbReference type="ARBA" id="ARBA00008857"/>
    </source>
</evidence>
<gene>
    <name evidence="5" type="ORF">NX774_09255</name>
</gene>
<evidence type="ECO:0000256" key="3">
    <source>
        <dbReference type="ARBA" id="ARBA00023172"/>
    </source>
</evidence>
<dbReference type="Gene3D" id="1.10.443.10">
    <property type="entry name" value="Intergrase catalytic core"/>
    <property type="match status" value="1"/>
</dbReference>
<dbReference type="InterPro" id="IPR013762">
    <property type="entry name" value="Integrase-like_cat_sf"/>
</dbReference>
<organism evidence="5 6">
    <name type="scientific">Massilia agilis</name>
    <dbReference type="NCBI Taxonomy" id="1811226"/>
    <lineage>
        <taxon>Bacteria</taxon>
        <taxon>Pseudomonadati</taxon>
        <taxon>Pseudomonadota</taxon>
        <taxon>Betaproteobacteria</taxon>
        <taxon>Burkholderiales</taxon>
        <taxon>Oxalobacteraceae</taxon>
        <taxon>Telluria group</taxon>
        <taxon>Massilia</taxon>
    </lineage>
</organism>
<evidence type="ECO:0000313" key="6">
    <source>
        <dbReference type="Proteomes" id="UP001206126"/>
    </source>
</evidence>
<keyword evidence="6" id="KW-1185">Reference proteome</keyword>
<dbReference type="InterPro" id="IPR011010">
    <property type="entry name" value="DNA_brk_join_enz"/>
</dbReference>
<reference evidence="5 6" key="1">
    <citation type="submission" date="2022-08" db="EMBL/GenBank/DDBJ databases">
        <title>Reclassification of Massilia species as members of the genera Telluria, Duganella, Pseudoduganella, Mokoshia gen. nov. and Zemynaea gen. nov. using orthogonal and non-orthogonal genome-based approaches.</title>
        <authorList>
            <person name="Bowman J.P."/>
        </authorList>
    </citation>
    <scope>NUCLEOTIDE SEQUENCE [LARGE SCALE GENOMIC DNA]</scope>
    <source>
        <strain evidence="5 6">JCM 31605</strain>
    </source>
</reference>
<dbReference type="Gene3D" id="3.30.160.390">
    <property type="entry name" value="Integrase, DNA-binding domain"/>
    <property type="match status" value="1"/>
</dbReference>
<dbReference type="PANTHER" id="PTHR30629">
    <property type="entry name" value="PROPHAGE INTEGRASE"/>
    <property type="match status" value="1"/>
</dbReference>
<dbReference type="Pfam" id="PF13356">
    <property type="entry name" value="Arm-DNA-bind_3"/>
    <property type="match status" value="1"/>
</dbReference>
<protein>
    <submittedName>
        <fullName evidence="5">Integrase family protein</fullName>
    </submittedName>
</protein>
<dbReference type="InterPro" id="IPR050808">
    <property type="entry name" value="Phage_Integrase"/>
</dbReference>
<evidence type="ECO:0000256" key="2">
    <source>
        <dbReference type="ARBA" id="ARBA00022908"/>
    </source>
</evidence>
<keyword evidence="2" id="KW-0229">DNA integration</keyword>